<evidence type="ECO:0000313" key="9">
    <source>
        <dbReference type="Proteomes" id="UP000433483"/>
    </source>
</evidence>
<evidence type="ECO:0000313" key="10">
    <source>
        <dbReference type="Proteomes" id="UP000437068"/>
    </source>
</evidence>
<feature type="region of interest" description="Disordered" evidence="2">
    <location>
        <begin position="319"/>
        <end position="344"/>
    </location>
</feature>
<dbReference type="EMBL" id="QXFW01003414">
    <property type="protein sequence ID" value="KAE8970923.1"/>
    <property type="molecule type" value="Genomic_DNA"/>
</dbReference>
<dbReference type="EMBL" id="QXGD01002922">
    <property type="protein sequence ID" value="KAE9182556.1"/>
    <property type="molecule type" value="Genomic_DNA"/>
</dbReference>
<accession>A0A6A3HS04</accession>
<organism evidence="4 12">
    <name type="scientific">Phytophthora fragariae</name>
    <dbReference type="NCBI Taxonomy" id="53985"/>
    <lineage>
        <taxon>Eukaryota</taxon>
        <taxon>Sar</taxon>
        <taxon>Stramenopiles</taxon>
        <taxon>Oomycota</taxon>
        <taxon>Peronosporomycetes</taxon>
        <taxon>Peronosporales</taxon>
        <taxon>Peronosporaceae</taxon>
        <taxon>Phytophthora</taxon>
    </lineage>
</organism>
<evidence type="ECO:0000313" key="6">
    <source>
        <dbReference type="EMBL" id="KAE9182556.1"/>
    </source>
</evidence>
<dbReference type="OrthoDB" id="116757at2759"/>
<dbReference type="Proteomes" id="UP000437068">
    <property type="component" value="Unassembled WGS sequence"/>
</dbReference>
<protein>
    <submittedName>
        <fullName evidence="4">Uncharacterized protein</fullName>
    </submittedName>
</protein>
<gene>
    <name evidence="7" type="ORF">PF001_g25919</name>
    <name evidence="6" type="ORF">PF002_g26955</name>
    <name evidence="5" type="ORF">PF005_g23546</name>
    <name evidence="3" type="ORF">PF009_g17547</name>
    <name evidence="4" type="ORF">PF011_g26228</name>
</gene>
<evidence type="ECO:0000256" key="2">
    <source>
        <dbReference type="SAM" id="MobiDB-lite"/>
    </source>
</evidence>
<feature type="compositionally biased region" description="Basic residues" evidence="2">
    <location>
        <begin position="248"/>
        <end position="258"/>
    </location>
</feature>
<reference evidence="4 12" key="1">
    <citation type="submission" date="2018-09" db="EMBL/GenBank/DDBJ databases">
        <title>Genomic investigation of the strawberry pathogen Phytophthora fragariae indicates pathogenicity is determined by transcriptional variation in three key races.</title>
        <authorList>
            <person name="Adams T.M."/>
            <person name="Armitage A.D."/>
            <person name="Sobczyk M.K."/>
            <person name="Bates H.J."/>
            <person name="Dunwell J.M."/>
            <person name="Nellist C.F."/>
            <person name="Harrison R.J."/>
        </authorList>
    </citation>
    <scope>NUCLEOTIDE SEQUENCE [LARGE SCALE GENOMIC DNA]</scope>
    <source>
        <strain evidence="7 10">A4</strain>
        <strain evidence="6 11">BC-1</strain>
        <strain evidence="5 9">NOV-27</strain>
        <strain evidence="3 8">NOV-9</strain>
        <strain evidence="4 12">SCRP245</strain>
    </source>
</reference>
<keyword evidence="1" id="KW-0175">Coiled coil</keyword>
<evidence type="ECO:0000313" key="12">
    <source>
        <dbReference type="Proteomes" id="UP000460718"/>
    </source>
</evidence>
<dbReference type="EMBL" id="QXGB01002254">
    <property type="protein sequence ID" value="KAE9179810.1"/>
    <property type="molecule type" value="Genomic_DNA"/>
</dbReference>
<evidence type="ECO:0000313" key="7">
    <source>
        <dbReference type="EMBL" id="KAE9276879.1"/>
    </source>
</evidence>
<dbReference type="Proteomes" id="UP000460718">
    <property type="component" value="Unassembled WGS sequence"/>
</dbReference>
<name>A0A6A3HS04_9STRA</name>
<feature type="region of interest" description="Disordered" evidence="2">
    <location>
        <begin position="228"/>
        <end position="275"/>
    </location>
</feature>
<dbReference type="EMBL" id="QXGE01003133">
    <property type="protein sequence ID" value="KAE9276879.1"/>
    <property type="molecule type" value="Genomic_DNA"/>
</dbReference>
<evidence type="ECO:0000313" key="11">
    <source>
        <dbReference type="Proteomes" id="UP000440367"/>
    </source>
</evidence>
<evidence type="ECO:0000313" key="8">
    <source>
        <dbReference type="Proteomes" id="UP000429523"/>
    </source>
</evidence>
<dbReference type="Proteomes" id="UP000433483">
    <property type="component" value="Unassembled WGS sequence"/>
</dbReference>
<keyword evidence="9" id="KW-1185">Reference proteome</keyword>
<evidence type="ECO:0000256" key="1">
    <source>
        <dbReference type="SAM" id="Coils"/>
    </source>
</evidence>
<dbReference type="EMBL" id="QXGF01001121">
    <property type="protein sequence ID" value="KAE8932425.1"/>
    <property type="molecule type" value="Genomic_DNA"/>
</dbReference>
<evidence type="ECO:0000313" key="5">
    <source>
        <dbReference type="EMBL" id="KAE9179810.1"/>
    </source>
</evidence>
<dbReference type="AlphaFoldDB" id="A0A6A3HS04"/>
<dbReference type="Proteomes" id="UP000429523">
    <property type="component" value="Unassembled WGS sequence"/>
</dbReference>
<feature type="region of interest" description="Disordered" evidence="2">
    <location>
        <begin position="403"/>
        <end position="440"/>
    </location>
</feature>
<proteinExistence type="predicted"/>
<comment type="caution">
    <text evidence="4">The sequence shown here is derived from an EMBL/GenBank/DDBJ whole genome shotgun (WGS) entry which is preliminary data.</text>
</comment>
<feature type="coiled-coil region" evidence="1">
    <location>
        <begin position="354"/>
        <end position="402"/>
    </location>
</feature>
<sequence length="440" mass="48333">MIRTDTGDSSCVSQEHNRTCTVTEKMQATTADAGTSTTITSLGNTATTTDANTSTTATTASAGTPALQAPSLLSVMDRKLKPWGLYELTGAESPEPLATMQAYFRRFRALRGKSVECVAHDSLQRSWCAMITRWNRMRRANASFVEWLEAREEVVGNHSLRDLRARVCSNSWDVGRICYVQVLEGCAVCGSSENFSEADWQREVAEQPLGEAEQAWLAKYRRALAEVSMSSSRDGGRRARSRSPQGRRQSRSRSRSRPRTHELRPGHPGGEWSVAPMYHRPVETQANAPSNAARQESRAWPDYSYGLGYEAWHEAGPRAEQYGPRSSAYHQPSQQSAGAARGGSSYAWAAQGDLEEAANRAWDAQAEAEAVTTQVAQARTELEAARQSNRELLARTRELERRVFGAPQAAAQPRQSAARAARREGRSLYASVPEGSSSTG</sequence>
<feature type="region of interest" description="Disordered" evidence="2">
    <location>
        <begin position="43"/>
        <end position="62"/>
    </location>
</feature>
<feature type="compositionally biased region" description="Low complexity" evidence="2">
    <location>
        <begin position="406"/>
        <end position="419"/>
    </location>
</feature>
<evidence type="ECO:0000313" key="3">
    <source>
        <dbReference type="EMBL" id="KAE8932425.1"/>
    </source>
</evidence>
<evidence type="ECO:0000313" key="4">
    <source>
        <dbReference type="EMBL" id="KAE8970923.1"/>
    </source>
</evidence>
<dbReference type="Proteomes" id="UP000440367">
    <property type="component" value="Unassembled WGS sequence"/>
</dbReference>